<dbReference type="PANTHER" id="PTHR23048:SF59">
    <property type="entry name" value="EF-HAND SUPERFAMILY PROTEIN"/>
    <property type="match status" value="1"/>
</dbReference>
<dbReference type="GO" id="GO:0016460">
    <property type="term" value="C:myosin II complex"/>
    <property type="evidence" value="ECO:0007669"/>
    <property type="project" value="TreeGrafter"/>
</dbReference>
<evidence type="ECO:0000256" key="3">
    <source>
        <dbReference type="ARBA" id="ARBA00022837"/>
    </source>
</evidence>
<feature type="region of interest" description="Disordered" evidence="4">
    <location>
        <begin position="108"/>
        <end position="127"/>
    </location>
</feature>
<name>A0A9P4Q050_9PEZI</name>
<dbReference type="PANTHER" id="PTHR23048">
    <property type="entry name" value="MYOSIN LIGHT CHAIN 1, 3"/>
    <property type="match status" value="1"/>
</dbReference>
<feature type="region of interest" description="Disordered" evidence="4">
    <location>
        <begin position="1"/>
        <end position="34"/>
    </location>
</feature>
<feature type="domain" description="EF-hand" evidence="5">
    <location>
        <begin position="72"/>
        <end position="107"/>
    </location>
</feature>
<dbReference type="InterPro" id="IPR011992">
    <property type="entry name" value="EF-hand-dom_pair"/>
</dbReference>
<dbReference type="OrthoDB" id="26525at2759"/>
<evidence type="ECO:0000313" key="6">
    <source>
        <dbReference type="EMBL" id="KAF2718128.1"/>
    </source>
</evidence>
<dbReference type="GO" id="GO:0005509">
    <property type="term" value="F:calcium ion binding"/>
    <property type="evidence" value="ECO:0007669"/>
    <property type="project" value="InterPro"/>
</dbReference>
<reference evidence="6" key="1">
    <citation type="journal article" date="2020" name="Stud. Mycol.">
        <title>101 Dothideomycetes genomes: a test case for predicting lifestyles and emergence of pathogens.</title>
        <authorList>
            <person name="Haridas S."/>
            <person name="Albert R."/>
            <person name="Binder M."/>
            <person name="Bloem J."/>
            <person name="Labutti K."/>
            <person name="Salamov A."/>
            <person name="Andreopoulos B."/>
            <person name="Baker S."/>
            <person name="Barry K."/>
            <person name="Bills G."/>
            <person name="Bluhm B."/>
            <person name="Cannon C."/>
            <person name="Castanera R."/>
            <person name="Culley D."/>
            <person name="Daum C."/>
            <person name="Ezra D."/>
            <person name="Gonzalez J."/>
            <person name="Henrissat B."/>
            <person name="Kuo A."/>
            <person name="Liang C."/>
            <person name="Lipzen A."/>
            <person name="Lutzoni F."/>
            <person name="Magnuson J."/>
            <person name="Mondo S."/>
            <person name="Nolan M."/>
            <person name="Ohm R."/>
            <person name="Pangilinan J."/>
            <person name="Park H.-J."/>
            <person name="Ramirez L."/>
            <person name="Alfaro M."/>
            <person name="Sun H."/>
            <person name="Tritt A."/>
            <person name="Yoshinaga Y."/>
            <person name="Zwiers L.-H."/>
            <person name="Turgeon B."/>
            <person name="Goodwin S."/>
            <person name="Spatafora J."/>
            <person name="Crous P."/>
            <person name="Grigoriev I."/>
        </authorList>
    </citation>
    <scope>NUCLEOTIDE SEQUENCE</scope>
    <source>
        <strain evidence="6">CBS 116435</strain>
    </source>
</reference>
<evidence type="ECO:0000256" key="2">
    <source>
        <dbReference type="ARBA" id="ARBA00022737"/>
    </source>
</evidence>
<keyword evidence="2" id="KW-0677">Repeat</keyword>
<dbReference type="InterPro" id="IPR050230">
    <property type="entry name" value="CALM/Myosin/TropC-like"/>
</dbReference>
<dbReference type="Gene3D" id="1.10.238.10">
    <property type="entry name" value="EF-hand"/>
    <property type="match status" value="1"/>
</dbReference>
<sequence>MPPKRKQAKQQPPSTRPPKPRRSKLAKENSITHEEEAEIREAFHLFATDSKSPTIKDIEVRRCLIALDCAPSSKEEMRELVEIADANESGLVDYEHFLPIAALKLNQRRHGGGGRDGEEGGEVRKGGGRDAEVEKAFRLFTKGEERLITLQDLRRIAKDLREEVPEGVLRDMLMEATGGGLGGVGLEDFEGVMRRAGVFG</sequence>
<protein>
    <recommendedName>
        <fullName evidence="1">Calmodulin</fullName>
    </recommendedName>
</protein>
<dbReference type="InterPro" id="IPR002048">
    <property type="entry name" value="EF_hand_dom"/>
</dbReference>
<keyword evidence="3" id="KW-0106">Calcium</keyword>
<evidence type="ECO:0000259" key="5">
    <source>
        <dbReference type="PROSITE" id="PS50222"/>
    </source>
</evidence>
<dbReference type="SUPFAM" id="SSF47473">
    <property type="entry name" value="EF-hand"/>
    <property type="match status" value="1"/>
</dbReference>
<proteinExistence type="predicted"/>
<evidence type="ECO:0000256" key="1">
    <source>
        <dbReference type="ARBA" id="ARBA00020786"/>
    </source>
</evidence>
<comment type="caution">
    <text evidence="6">The sequence shown here is derived from an EMBL/GenBank/DDBJ whole genome shotgun (WGS) entry which is preliminary data.</text>
</comment>
<gene>
    <name evidence="6" type="ORF">K431DRAFT_254066</name>
</gene>
<evidence type="ECO:0000256" key="4">
    <source>
        <dbReference type="SAM" id="MobiDB-lite"/>
    </source>
</evidence>
<organism evidence="6 7">
    <name type="scientific">Polychaeton citri CBS 116435</name>
    <dbReference type="NCBI Taxonomy" id="1314669"/>
    <lineage>
        <taxon>Eukaryota</taxon>
        <taxon>Fungi</taxon>
        <taxon>Dikarya</taxon>
        <taxon>Ascomycota</taxon>
        <taxon>Pezizomycotina</taxon>
        <taxon>Dothideomycetes</taxon>
        <taxon>Dothideomycetidae</taxon>
        <taxon>Capnodiales</taxon>
        <taxon>Capnodiaceae</taxon>
        <taxon>Polychaeton</taxon>
    </lineage>
</organism>
<feature type="compositionally biased region" description="Basic and acidic residues" evidence="4">
    <location>
        <begin position="25"/>
        <end position="34"/>
    </location>
</feature>
<keyword evidence="7" id="KW-1185">Reference proteome</keyword>
<evidence type="ECO:0000313" key="7">
    <source>
        <dbReference type="Proteomes" id="UP000799441"/>
    </source>
</evidence>
<dbReference type="PROSITE" id="PS50222">
    <property type="entry name" value="EF_HAND_2"/>
    <property type="match status" value="1"/>
</dbReference>
<accession>A0A9P4Q050</accession>
<dbReference type="EMBL" id="MU003830">
    <property type="protein sequence ID" value="KAF2718128.1"/>
    <property type="molecule type" value="Genomic_DNA"/>
</dbReference>
<feature type="compositionally biased region" description="Basic and acidic residues" evidence="4">
    <location>
        <begin position="113"/>
        <end position="127"/>
    </location>
</feature>
<dbReference type="Proteomes" id="UP000799441">
    <property type="component" value="Unassembled WGS sequence"/>
</dbReference>
<dbReference type="AlphaFoldDB" id="A0A9P4Q050"/>